<dbReference type="GO" id="GO:0016740">
    <property type="term" value="F:transferase activity"/>
    <property type="evidence" value="ECO:0007669"/>
    <property type="project" value="UniProtKB-KW"/>
</dbReference>
<name>A0A2K8MS30_9SPHN</name>
<dbReference type="Gene3D" id="3.90.550.10">
    <property type="entry name" value="Spore Coat Polysaccharide Biosynthesis Protein SpsA, Chain A"/>
    <property type="match status" value="1"/>
</dbReference>
<evidence type="ECO:0000313" key="1">
    <source>
        <dbReference type="EMBL" id="ATY34291.1"/>
    </source>
</evidence>
<dbReference type="Proteomes" id="UP000229081">
    <property type="component" value="Chromosome"/>
</dbReference>
<proteinExistence type="predicted"/>
<organism evidence="1 2">
    <name type="scientific">Sphingomonas psychrotolerans</name>
    <dbReference type="NCBI Taxonomy" id="1327635"/>
    <lineage>
        <taxon>Bacteria</taxon>
        <taxon>Pseudomonadati</taxon>
        <taxon>Pseudomonadota</taxon>
        <taxon>Alphaproteobacteria</taxon>
        <taxon>Sphingomonadales</taxon>
        <taxon>Sphingomonadaceae</taxon>
        <taxon>Sphingomonas</taxon>
    </lineage>
</organism>
<keyword evidence="2" id="KW-1185">Reference proteome</keyword>
<accession>A0A2K8MS30</accession>
<dbReference type="SUPFAM" id="SSF53448">
    <property type="entry name" value="Nucleotide-diphospho-sugar transferases"/>
    <property type="match status" value="1"/>
</dbReference>
<protein>
    <submittedName>
        <fullName evidence="1">Glycosyl transferase</fullName>
    </submittedName>
</protein>
<evidence type="ECO:0000313" key="2">
    <source>
        <dbReference type="Proteomes" id="UP000229081"/>
    </source>
</evidence>
<dbReference type="AlphaFoldDB" id="A0A2K8MS30"/>
<dbReference type="InterPro" id="IPR029044">
    <property type="entry name" value="Nucleotide-diphossugar_trans"/>
</dbReference>
<dbReference type="EMBL" id="CP024923">
    <property type="protein sequence ID" value="ATY34291.1"/>
    <property type="molecule type" value="Genomic_DNA"/>
</dbReference>
<reference evidence="1 2" key="1">
    <citation type="submission" date="2017-11" db="EMBL/GenBank/DDBJ databases">
        <title>Complete genome sequence of Sphingomonas sp. Strain Cra20, a psychrotolerant potential plant growth promoting rhizobacteria.</title>
        <authorList>
            <person name="Luo Y."/>
        </authorList>
    </citation>
    <scope>NUCLEOTIDE SEQUENCE [LARGE SCALE GENOMIC DNA]</scope>
    <source>
        <strain evidence="1 2">Cra20</strain>
    </source>
</reference>
<keyword evidence="1" id="KW-0808">Transferase</keyword>
<sequence length="298" mass="33153">MQTVTADIILFAFKRADHLQRTLASLASNAEASASSLTIYCDGARGSEDEAGVAAVREAAAKATGFREVRTVSRDANMGLAGSVVAGVGEALERSDRVIVVEDDLQVAPHFLRYMNDALDEYAEEERVASIHGWRFPTRRALPDTFFIRGADCWGWATWRRAWPLYEPDGSKLLAQLEERRLTRAFDLDGSYPFTAMLRDQIAGRNNSWAVRWHAACFLADRLTLHPGRSLVHNIGNDGSGTHSLKQNRYDTALFEGILPVGGIAIEESDVGRHAMAESLRSSPLRRAARWLRRKARR</sequence>
<gene>
    <name evidence="1" type="ORF">CVN68_21935</name>
</gene>
<dbReference type="KEGG" id="sphc:CVN68_21935"/>